<gene>
    <name evidence="2" type="ORF">Ciccas_010729</name>
</gene>
<dbReference type="AlphaFoldDB" id="A0ABD2PTC5"/>
<evidence type="ECO:0000313" key="2">
    <source>
        <dbReference type="EMBL" id="KAL3310703.1"/>
    </source>
</evidence>
<feature type="transmembrane region" description="Helical" evidence="1">
    <location>
        <begin position="119"/>
        <end position="139"/>
    </location>
</feature>
<proteinExistence type="predicted"/>
<comment type="caution">
    <text evidence="2">The sequence shown here is derived from an EMBL/GenBank/DDBJ whole genome shotgun (WGS) entry which is preliminary data.</text>
</comment>
<keyword evidence="1" id="KW-0812">Transmembrane</keyword>
<sequence length="247" mass="27180">MGSLLALTGLVLLNLKPILIHILNEPTGVAGVTEFRLGSKSIFSSGTSTPFTGWLILNLQYLCFFLLSFLGPQSIAHLTLNLATSFLAIVSVCEYRFVCERMGGRDSHIMGRISRAVESWQLAIVCSLLLQLSFFQVGAHQTTLSAIPWNAAFQMHSDSHGNNIIPALSVMLHLFSGPIILSSCLPLFGFLFLLHRHADSQVSLELSLAQSRHETSPLTASVQVLIKRILIVLLTWVCSFHFNAQSF</sequence>
<feature type="transmembrane region" description="Helical" evidence="1">
    <location>
        <begin position="75"/>
        <end position="98"/>
    </location>
</feature>
<keyword evidence="1" id="KW-1133">Transmembrane helix</keyword>
<evidence type="ECO:0008006" key="4">
    <source>
        <dbReference type="Google" id="ProtNLM"/>
    </source>
</evidence>
<evidence type="ECO:0000313" key="3">
    <source>
        <dbReference type="Proteomes" id="UP001626550"/>
    </source>
</evidence>
<keyword evidence="3" id="KW-1185">Reference proteome</keyword>
<organism evidence="2 3">
    <name type="scientific">Cichlidogyrus casuarinus</name>
    <dbReference type="NCBI Taxonomy" id="1844966"/>
    <lineage>
        <taxon>Eukaryota</taxon>
        <taxon>Metazoa</taxon>
        <taxon>Spiralia</taxon>
        <taxon>Lophotrochozoa</taxon>
        <taxon>Platyhelminthes</taxon>
        <taxon>Monogenea</taxon>
        <taxon>Monopisthocotylea</taxon>
        <taxon>Dactylogyridea</taxon>
        <taxon>Ancyrocephalidae</taxon>
        <taxon>Cichlidogyrus</taxon>
    </lineage>
</organism>
<keyword evidence="1" id="KW-0472">Membrane</keyword>
<reference evidence="2 3" key="1">
    <citation type="submission" date="2024-11" db="EMBL/GenBank/DDBJ databases">
        <title>Adaptive evolution of stress response genes in parasites aligns with host niche diversity.</title>
        <authorList>
            <person name="Hahn C."/>
            <person name="Resl P."/>
        </authorList>
    </citation>
    <scope>NUCLEOTIDE SEQUENCE [LARGE SCALE GENOMIC DNA]</scope>
    <source>
        <strain evidence="2">EGGRZ-B1_66</strain>
        <tissue evidence="2">Body</tissue>
    </source>
</reference>
<evidence type="ECO:0000256" key="1">
    <source>
        <dbReference type="SAM" id="Phobius"/>
    </source>
</evidence>
<feature type="transmembrane region" description="Helical" evidence="1">
    <location>
        <begin position="164"/>
        <end position="194"/>
    </location>
</feature>
<dbReference type="EMBL" id="JBJKFK010002706">
    <property type="protein sequence ID" value="KAL3310703.1"/>
    <property type="molecule type" value="Genomic_DNA"/>
</dbReference>
<accession>A0ABD2PTC5</accession>
<dbReference type="Proteomes" id="UP001626550">
    <property type="component" value="Unassembled WGS sequence"/>
</dbReference>
<protein>
    <recommendedName>
        <fullName evidence="4">Taste receptor type 2</fullName>
    </recommendedName>
</protein>
<name>A0ABD2PTC5_9PLAT</name>